<evidence type="ECO:0000256" key="9">
    <source>
        <dbReference type="ARBA" id="ARBA00023008"/>
    </source>
</evidence>
<dbReference type="InterPro" id="IPR050912">
    <property type="entry name" value="LOX-like_protein"/>
</dbReference>
<evidence type="ECO:0000256" key="11">
    <source>
        <dbReference type="ARBA" id="ARBA00038869"/>
    </source>
</evidence>
<evidence type="ECO:0000256" key="8">
    <source>
        <dbReference type="ARBA" id="ARBA00023002"/>
    </source>
</evidence>
<dbReference type="EMBL" id="BGZK01000021">
    <property type="protein sequence ID" value="GBP06184.1"/>
    <property type="molecule type" value="Genomic_DNA"/>
</dbReference>
<keyword evidence="4" id="KW-0886">LTQ</keyword>
<dbReference type="InterPro" id="IPR001695">
    <property type="entry name" value="Lysyl_oxidase"/>
</dbReference>
<name>A0A4C1SW74_EUMVA</name>
<keyword evidence="7" id="KW-0801">TPQ</keyword>
<evidence type="ECO:0000256" key="5">
    <source>
        <dbReference type="ARBA" id="ARBA00022525"/>
    </source>
</evidence>
<evidence type="ECO:0000256" key="6">
    <source>
        <dbReference type="ARBA" id="ARBA00022723"/>
    </source>
</evidence>
<keyword evidence="10" id="KW-1015">Disulfide bond</keyword>
<comment type="subcellular location">
    <subcellularLocation>
        <location evidence="2">Secreted</location>
        <location evidence="2">Extracellular space</location>
    </subcellularLocation>
</comment>
<keyword evidence="6" id="KW-0479">Metal-binding</keyword>
<keyword evidence="9" id="KW-0186">Copper</keyword>
<evidence type="ECO:0000256" key="12">
    <source>
        <dbReference type="ARBA" id="ARBA00047861"/>
    </source>
</evidence>
<dbReference type="AlphaFoldDB" id="A0A4C1SW74"/>
<evidence type="ECO:0000313" key="13">
    <source>
        <dbReference type="EMBL" id="GBP06184.1"/>
    </source>
</evidence>
<dbReference type="PANTHER" id="PTHR45817:SF4">
    <property type="entry name" value="LYSYL OXIDASE-LIKE-RELATED"/>
    <property type="match status" value="1"/>
</dbReference>
<dbReference type="SUPFAM" id="SSF141571">
    <property type="entry name" value="Pentapeptide repeat-like"/>
    <property type="match status" value="1"/>
</dbReference>
<accession>A0A4C1SW74</accession>
<dbReference type="PANTHER" id="PTHR45817">
    <property type="entry name" value="LYSYL OXIDASE-LIKE-RELATED"/>
    <property type="match status" value="1"/>
</dbReference>
<dbReference type="PROSITE" id="PS00926">
    <property type="entry name" value="LYSYL_OXIDASE"/>
    <property type="match status" value="1"/>
</dbReference>
<dbReference type="InterPro" id="IPR019828">
    <property type="entry name" value="Lysyl_oxidase_CS"/>
</dbReference>
<dbReference type="GO" id="GO:0004720">
    <property type="term" value="F:protein-lysine 6-oxidase activity"/>
    <property type="evidence" value="ECO:0007669"/>
    <property type="project" value="UniProtKB-EC"/>
</dbReference>
<comment type="similarity">
    <text evidence="3">Belongs to the lysyl oxidase family.</text>
</comment>
<evidence type="ECO:0000256" key="7">
    <source>
        <dbReference type="ARBA" id="ARBA00022772"/>
    </source>
</evidence>
<dbReference type="EC" id="1.4.3.13" evidence="11"/>
<protein>
    <recommendedName>
        <fullName evidence="11">protein-lysine 6-oxidase</fullName>
        <ecNumber evidence="11">1.4.3.13</ecNumber>
    </recommendedName>
</protein>
<dbReference type="GO" id="GO:0005507">
    <property type="term" value="F:copper ion binding"/>
    <property type="evidence" value="ECO:0007669"/>
    <property type="project" value="InterPro"/>
</dbReference>
<dbReference type="PRINTS" id="PR00074">
    <property type="entry name" value="LYSYLOXIDASE"/>
</dbReference>
<organism evidence="13 14">
    <name type="scientific">Eumeta variegata</name>
    <name type="common">Bagworm moth</name>
    <name type="synonym">Eumeta japonica</name>
    <dbReference type="NCBI Taxonomy" id="151549"/>
    <lineage>
        <taxon>Eukaryota</taxon>
        <taxon>Metazoa</taxon>
        <taxon>Ecdysozoa</taxon>
        <taxon>Arthropoda</taxon>
        <taxon>Hexapoda</taxon>
        <taxon>Insecta</taxon>
        <taxon>Pterygota</taxon>
        <taxon>Neoptera</taxon>
        <taxon>Endopterygota</taxon>
        <taxon>Lepidoptera</taxon>
        <taxon>Glossata</taxon>
        <taxon>Ditrysia</taxon>
        <taxon>Tineoidea</taxon>
        <taxon>Psychidae</taxon>
        <taxon>Oiketicinae</taxon>
        <taxon>Eumeta</taxon>
    </lineage>
</organism>
<proteinExistence type="inferred from homology"/>
<gene>
    <name evidence="13" type="primary">loxl3a</name>
    <name evidence="13" type="ORF">EVAR_3547_1</name>
</gene>
<dbReference type="Proteomes" id="UP000299102">
    <property type="component" value="Unassembled WGS sequence"/>
</dbReference>
<evidence type="ECO:0000256" key="4">
    <source>
        <dbReference type="ARBA" id="ARBA00022477"/>
    </source>
</evidence>
<dbReference type="Gene3D" id="2.160.20.80">
    <property type="entry name" value="E3 ubiquitin-protein ligase SopA"/>
    <property type="match status" value="1"/>
</dbReference>
<dbReference type="OrthoDB" id="547291at2759"/>
<dbReference type="GO" id="GO:0005615">
    <property type="term" value="C:extracellular space"/>
    <property type="evidence" value="ECO:0007669"/>
    <property type="project" value="TreeGrafter"/>
</dbReference>
<comment type="cofactor">
    <cofactor evidence="1">
        <name>Cu cation</name>
        <dbReference type="ChEBI" id="CHEBI:23378"/>
    </cofactor>
</comment>
<evidence type="ECO:0000256" key="10">
    <source>
        <dbReference type="ARBA" id="ARBA00023157"/>
    </source>
</evidence>
<comment type="catalytic activity">
    <reaction evidence="12">
        <text>L-lysyl-[protein] + O2 + H2O = (S)-2-amino-6-oxohexanoyl-[protein] + H2O2 + NH4(+)</text>
        <dbReference type="Rhea" id="RHEA:24544"/>
        <dbReference type="Rhea" id="RHEA-COMP:9752"/>
        <dbReference type="Rhea" id="RHEA-COMP:12448"/>
        <dbReference type="ChEBI" id="CHEBI:15377"/>
        <dbReference type="ChEBI" id="CHEBI:15379"/>
        <dbReference type="ChEBI" id="CHEBI:16240"/>
        <dbReference type="ChEBI" id="CHEBI:28938"/>
        <dbReference type="ChEBI" id="CHEBI:29969"/>
        <dbReference type="ChEBI" id="CHEBI:131803"/>
        <dbReference type="EC" id="1.4.3.13"/>
    </reaction>
</comment>
<keyword evidence="5" id="KW-0964">Secreted</keyword>
<evidence type="ECO:0000256" key="1">
    <source>
        <dbReference type="ARBA" id="ARBA00001935"/>
    </source>
</evidence>
<dbReference type="Pfam" id="PF01186">
    <property type="entry name" value="Lysyl_oxidase"/>
    <property type="match status" value="1"/>
</dbReference>
<reference evidence="13 14" key="1">
    <citation type="journal article" date="2019" name="Commun. Biol.">
        <title>The bagworm genome reveals a unique fibroin gene that provides high tensile strength.</title>
        <authorList>
            <person name="Kono N."/>
            <person name="Nakamura H."/>
            <person name="Ohtoshi R."/>
            <person name="Tomita M."/>
            <person name="Numata K."/>
            <person name="Arakawa K."/>
        </authorList>
    </citation>
    <scope>NUCLEOTIDE SEQUENCE [LARGE SCALE GENOMIC DNA]</scope>
</reference>
<evidence type="ECO:0000256" key="2">
    <source>
        <dbReference type="ARBA" id="ARBA00004239"/>
    </source>
</evidence>
<keyword evidence="8" id="KW-0560">Oxidoreductase</keyword>
<sequence length="353" mass="40362">MILMSDVDVNYIEVNDIDENEIDVNDTDVNDINANDIDVNDIDVSDIDVHDIDVNNIALNHIDVTDIDMIDIDVNDIDMSDIDVINIDVNDIAVNNISVKNFAVNDIDLNDISVNDIDGNDIYLDDINVNDIDLNDIDVNDIDVSDVDVNYIEVNDIDENEIDVNDTDVNDINANDIDVNDIDVRRKNQNWQFETRRLLRFTATALNVGDEDFRPYLPKHLWQWHECHMHYHSMEVFATFNVLDLHGRRVAEGHKASFCLEDNTCMRGVEKKYSCKNYGDQGVSVNCSDIYRYNIDCQWVDVTDVKPGHYIFNVAVNPHARVAEQDFYNNAASCRLILTETYASVYGCVLQKP</sequence>
<keyword evidence="14" id="KW-1185">Reference proteome</keyword>
<comment type="caution">
    <text evidence="13">The sequence shown here is derived from an EMBL/GenBank/DDBJ whole genome shotgun (WGS) entry which is preliminary data.</text>
</comment>
<evidence type="ECO:0000256" key="3">
    <source>
        <dbReference type="ARBA" id="ARBA00007492"/>
    </source>
</evidence>
<evidence type="ECO:0000313" key="14">
    <source>
        <dbReference type="Proteomes" id="UP000299102"/>
    </source>
</evidence>